<reference evidence="1" key="2">
    <citation type="journal article" date="2020" name="Nat. Commun.">
        <title>Large-scale genome sequencing of mycorrhizal fungi provides insights into the early evolution of symbiotic traits.</title>
        <authorList>
            <person name="Miyauchi S."/>
            <person name="Kiss E."/>
            <person name="Kuo A."/>
            <person name="Drula E."/>
            <person name="Kohler A."/>
            <person name="Sanchez-Garcia M."/>
            <person name="Morin E."/>
            <person name="Andreopoulos B."/>
            <person name="Barry K.W."/>
            <person name="Bonito G."/>
            <person name="Buee M."/>
            <person name="Carver A."/>
            <person name="Chen C."/>
            <person name="Cichocki N."/>
            <person name="Clum A."/>
            <person name="Culley D."/>
            <person name="Crous P.W."/>
            <person name="Fauchery L."/>
            <person name="Girlanda M."/>
            <person name="Hayes R.D."/>
            <person name="Keri Z."/>
            <person name="LaButti K."/>
            <person name="Lipzen A."/>
            <person name="Lombard V."/>
            <person name="Magnuson J."/>
            <person name="Maillard F."/>
            <person name="Murat C."/>
            <person name="Nolan M."/>
            <person name="Ohm R.A."/>
            <person name="Pangilinan J."/>
            <person name="Pereira M.F."/>
            <person name="Perotto S."/>
            <person name="Peter M."/>
            <person name="Pfister S."/>
            <person name="Riley R."/>
            <person name="Sitrit Y."/>
            <person name="Stielow J.B."/>
            <person name="Szollosi G."/>
            <person name="Zifcakova L."/>
            <person name="Stursova M."/>
            <person name="Spatafora J.W."/>
            <person name="Tedersoo L."/>
            <person name="Vaario L.M."/>
            <person name="Yamada A."/>
            <person name="Yan M."/>
            <person name="Wang P."/>
            <person name="Xu J."/>
            <person name="Bruns T."/>
            <person name="Baldrian P."/>
            <person name="Vilgalys R."/>
            <person name="Dunand C."/>
            <person name="Henrissat B."/>
            <person name="Grigoriev I.V."/>
            <person name="Hibbett D."/>
            <person name="Nagy L.G."/>
            <person name="Martin F.M."/>
        </authorList>
    </citation>
    <scope>NUCLEOTIDE SEQUENCE</scope>
    <source>
        <strain evidence="1">Prilba</strain>
    </source>
</reference>
<comment type="caution">
    <text evidence="1">The sequence shown here is derived from an EMBL/GenBank/DDBJ whole genome shotgun (WGS) entry which is preliminary data.</text>
</comment>
<evidence type="ECO:0000313" key="1">
    <source>
        <dbReference type="EMBL" id="KAF8467103.1"/>
    </source>
</evidence>
<dbReference type="EMBL" id="WHVB01000037">
    <property type="protein sequence ID" value="KAF8467103.1"/>
    <property type="molecule type" value="Genomic_DNA"/>
</dbReference>
<name>A0A9P5JVS3_9AGAM</name>
<dbReference type="Gene3D" id="2.60.40.640">
    <property type="match status" value="1"/>
</dbReference>
<sequence length="512" mass="57425">MPTRASAAFRTPNPSSWRIYVYSNRVSPCDYLFFIPERKIGEIIFFTILDPSYLLATIWVLSPFTFISERRTLLCPCCRHSKCDSRYPFLLHTHWTMDSKAIPLRHYSSAKFLFDRESPFAPLPPKEDAPTSQISFPARFSPSTSPIRTQHRYCLTNGNVDGKGKGNDQPWLTLLVRSRSPKSKFLPLFIGKDTISGVVELDLAKPETVRKVEVTLKGETTHFTQESQTFLEMSSLLMQRSSGKLSGKHSYRFSFVLPDDVRVNESKWVMVYPPPPKFHEKGVLFIDYKIVVTVRHGLFSVDNSLMTNIAYMPETMAERPSTLRERAYLEGGPVATPTLDPGGWKLLPWMKAAGTLAPNAIVTAQLCIANPLSFALGTPIPLFLELLNDGTAHVDPESIDVRLVRTLTTRGITGGVHRLDVARAAFWPAPGTSPRRVKLWGEVIAGRSLTPSFVFSKCAVQYTIELYPRHSAAQTQPEPMLEEEVLLTLRNAQGVVPRPQVPPGVTPAQIER</sequence>
<reference evidence="1" key="1">
    <citation type="submission" date="2019-10" db="EMBL/GenBank/DDBJ databases">
        <authorList>
            <consortium name="DOE Joint Genome Institute"/>
            <person name="Kuo A."/>
            <person name="Miyauchi S."/>
            <person name="Kiss E."/>
            <person name="Drula E."/>
            <person name="Kohler A."/>
            <person name="Sanchez-Garcia M."/>
            <person name="Andreopoulos B."/>
            <person name="Barry K.W."/>
            <person name="Bonito G."/>
            <person name="Buee M."/>
            <person name="Carver A."/>
            <person name="Chen C."/>
            <person name="Cichocki N."/>
            <person name="Clum A."/>
            <person name="Culley D."/>
            <person name="Crous P.W."/>
            <person name="Fauchery L."/>
            <person name="Girlanda M."/>
            <person name="Hayes R."/>
            <person name="Keri Z."/>
            <person name="LaButti K."/>
            <person name="Lipzen A."/>
            <person name="Lombard V."/>
            <person name="Magnuson J."/>
            <person name="Maillard F."/>
            <person name="Morin E."/>
            <person name="Murat C."/>
            <person name="Nolan M."/>
            <person name="Ohm R."/>
            <person name="Pangilinan J."/>
            <person name="Pereira M."/>
            <person name="Perotto S."/>
            <person name="Peter M."/>
            <person name="Riley R."/>
            <person name="Sitrit Y."/>
            <person name="Stielow B."/>
            <person name="Szollosi G."/>
            <person name="Zifcakova L."/>
            <person name="Stursova M."/>
            <person name="Spatafora J.W."/>
            <person name="Tedersoo L."/>
            <person name="Vaario L.-M."/>
            <person name="Yamada A."/>
            <person name="Yan M."/>
            <person name="Wang P."/>
            <person name="Xu J."/>
            <person name="Bruns T."/>
            <person name="Baldrian P."/>
            <person name="Vilgalys R."/>
            <person name="Henrissat B."/>
            <person name="Grigoriev I.V."/>
            <person name="Hibbett D."/>
            <person name="Nagy L.G."/>
            <person name="Martin F.M."/>
        </authorList>
    </citation>
    <scope>NUCLEOTIDE SEQUENCE</scope>
    <source>
        <strain evidence="1">Prilba</strain>
    </source>
</reference>
<gene>
    <name evidence="1" type="ORF">DFH94DRAFT_779359</name>
</gene>
<evidence type="ECO:0000313" key="2">
    <source>
        <dbReference type="Proteomes" id="UP000759537"/>
    </source>
</evidence>
<dbReference type="OrthoDB" id="2333384at2759"/>
<protein>
    <recommendedName>
        <fullName evidence="3">Arrestin-like N-terminal domain-containing protein</fullName>
    </recommendedName>
</protein>
<dbReference type="InterPro" id="IPR014752">
    <property type="entry name" value="Arrestin-like_C"/>
</dbReference>
<evidence type="ECO:0008006" key="3">
    <source>
        <dbReference type="Google" id="ProtNLM"/>
    </source>
</evidence>
<dbReference type="AlphaFoldDB" id="A0A9P5JVS3"/>
<accession>A0A9P5JVS3</accession>
<keyword evidence="2" id="KW-1185">Reference proteome</keyword>
<organism evidence="1 2">
    <name type="scientific">Russula ochroleuca</name>
    <dbReference type="NCBI Taxonomy" id="152965"/>
    <lineage>
        <taxon>Eukaryota</taxon>
        <taxon>Fungi</taxon>
        <taxon>Dikarya</taxon>
        <taxon>Basidiomycota</taxon>
        <taxon>Agaricomycotina</taxon>
        <taxon>Agaricomycetes</taxon>
        <taxon>Russulales</taxon>
        <taxon>Russulaceae</taxon>
        <taxon>Russula</taxon>
    </lineage>
</organism>
<proteinExistence type="predicted"/>
<dbReference type="InterPro" id="IPR014756">
    <property type="entry name" value="Ig_E-set"/>
</dbReference>
<dbReference type="SUPFAM" id="SSF81296">
    <property type="entry name" value="E set domains"/>
    <property type="match status" value="1"/>
</dbReference>
<dbReference type="Proteomes" id="UP000759537">
    <property type="component" value="Unassembled WGS sequence"/>
</dbReference>